<evidence type="ECO:0000259" key="2">
    <source>
        <dbReference type="PROSITE" id="PS50112"/>
    </source>
</evidence>
<feature type="transmembrane region" description="Helical" evidence="1">
    <location>
        <begin position="129"/>
        <end position="145"/>
    </location>
</feature>
<feature type="transmembrane region" description="Helical" evidence="1">
    <location>
        <begin position="166"/>
        <end position="186"/>
    </location>
</feature>
<dbReference type="InterPro" id="IPR000014">
    <property type="entry name" value="PAS"/>
</dbReference>
<dbReference type="CDD" id="cd01949">
    <property type="entry name" value="GGDEF"/>
    <property type="match status" value="1"/>
</dbReference>
<protein>
    <submittedName>
        <fullName evidence="5">EAL domain-containing protein</fullName>
    </submittedName>
</protein>
<feature type="domain" description="PAS" evidence="2">
    <location>
        <begin position="206"/>
        <end position="242"/>
    </location>
</feature>
<dbReference type="SMART" id="SM00267">
    <property type="entry name" value="GGDEF"/>
    <property type="match status" value="1"/>
</dbReference>
<organism evidence="5 6">
    <name type="scientific">Undibacterium aquatile</name>
    <dbReference type="NCBI Taxonomy" id="1537398"/>
    <lineage>
        <taxon>Bacteria</taxon>
        <taxon>Pseudomonadati</taxon>
        <taxon>Pseudomonadota</taxon>
        <taxon>Betaproteobacteria</taxon>
        <taxon>Burkholderiales</taxon>
        <taxon>Oxalobacteraceae</taxon>
        <taxon>Undibacterium</taxon>
    </lineage>
</organism>
<gene>
    <name evidence="5" type="ORF">H8K26_09875</name>
</gene>
<feature type="transmembrane region" description="Helical" evidence="1">
    <location>
        <begin position="20"/>
        <end position="42"/>
    </location>
</feature>
<reference evidence="5 6" key="1">
    <citation type="submission" date="2020-08" db="EMBL/GenBank/DDBJ databases">
        <title>Novel species isolated from subtropical streams in China.</title>
        <authorList>
            <person name="Lu H."/>
        </authorList>
    </citation>
    <scope>NUCLEOTIDE SEQUENCE [LARGE SCALE GENOMIC DNA]</scope>
    <source>
        <strain evidence="5 6">CCTCC AB 2015119</strain>
    </source>
</reference>
<dbReference type="InterPro" id="IPR043128">
    <property type="entry name" value="Rev_trsase/Diguanyl_cyclase"/>
</dbReference>
<dbReference type="RefSeq" id="WP_190479203.1">
    <property type="nucleotide sequence ID" value="NZ_JACOFT010000003.1"/>
</dbReference>
<dbReference type="Gene3D" id="3.20.20.450">
    <property type="entry name" value="EAL domain"/>
    <property type="match status" value="1"/>
</dbReference>
<keyword evidence="1" id="KW-0472">Membrane</keyword>
<dbReference type="PROSITE" id="PS50887">
    <property type="entry name" value="GGDEF"/>
    <property type="match status" value="1"/>
</dbReference>
<proteinExistence type="predicted"/>
<dbReference type="InterPro" id="IPR050706">
    <property type="entry name" value="Cyclic-di-GMP_PDE-like"/>
</dbReference>
<dbReference type="SUPFAM" id="SSF55073">
    <property type="entry name" value="Nucleotide cyclase"/>
    <property type="match status" value="1"/>
</dbReference>
<dbReference type="Pfam" id="PF00990">
    <property type="entry name" value="GGDEF"/>
    <property type="match status" value="1"/>
</dbReference>
<dbReference type="Pfam" id="PF00563">
    <property type="entry name" value="EAL"/>
    <property type="match status" value="1"/>
</dbReference>
<keyword evidence="1" id="KW-0812">Transmembrane</keyword>
<dbReference type="CDD" id="cd01948">
    <property type="entry name" value="EAL"/>
    <property type="match status" value="1"/>
</dbReference>
<dbReference type="InterPro" id="IPR029787">
    <property type="entry name" value="Nucleotide_cyclase"/>
</dbReference>
<dbReference type="Gene3D" id="3.30.450.20">
    <property type="entry name" value="PAS domain"/>
    <property type="match status" value="1"/>
</dbReference>
<keyword evidence="1" id="KW-1133">Transmembrane helix</keyword>
<dbReference type="NCBIfam" id="TIGR00254">
    <property type="entry name" value="GGDEF"/>
    <property type="match status" value="1"/>
</dbReference>
<dbReference type="EMBL" id="JACOFT010000003">
    <property type="protein sequence ID" value="MBC3811748.1"/>
    <property type="molecule type" value="Genomic_DNA"/>
</dbReference>
<accession>A0ABR6XG85</accession>
<dbReference type="InterPro" id="IPR035919">
    <property type="entry name" value="EAL_sf"/>
</dbReference>
<name>A0ABR6XG85_9BURK</name>
<dbReference type="SUPFAM" id="SSF55785">
    <property type="entry name" value="PYP-like sensor domain (PAS domain)"/>
    <property type="match status" value="1"/>
</dbReference>
<feature type="transmembrane region" description="Helical" evidence="1">
    <location>
        <begin position="54"/>
        <end position="74"/>
    </location>
</feature>
<feature type="domain" description="GGDEF" evidence="4">
    <location>
        <begin position="359"/>
        <end position="492"/>
    </location>
</feature>
<evidence type="ECO:0000259" key="3">
    <source>
        <dbReference type="PROSITE" id="PS50883"/>
    </source>
</evidence>
<dbReference type="InterPro" id="IPR001633">
    <property type="entry name" value="EAL_dom"/>
</dbReference>
<keyword evidence="6" id="KW-1185">Reference proteome</keyword>
<evidence type="ECO:0000259" key="4">
    <source>
        <dbReference type="PROSITE" id="PS50887"/>
    </source>
</evidence>
<dbReference type="Pfam" id="PF13188">
    <property type="entry name" value="PAS_8"/>
    <property type="match status" value="1"/>
</dbReference>
<feature type="transmembrane region" description="Helical" evidence="1">
    <location>
        <begin position="80"/>
        <end position="100"/>
    </location>
</feature>
<dbReference type="InterPro" id="IPR035965">
    <property type="entry name" value="PAS-like_dom_sf"/>
</dbReference>
<sequence>MMFRWLFPNENALTPAENAAWKLSALRIILVSGFLLEIWIAVHTSASAFASGNYKVIWVVGLSYVIKSVAIYYSTRSVRASAGLLILNIYGVTLAVVTLIQDHQIAALGYILVYAAPLIARLFLGLRLALWLMFFNIFPFLFLISRPDQYGWPDLQVSLSSVQTDVHALIFLFFNFCLPLAVFRVLHELDSTLTQFTRASKALKLSHAQYQEIFENAGTALILTDPAGQILQANNQANTLLGRHSHGEQSRDLFSWLLMENSVRLQDKYGQDTDELRLSAYQTRDGKMVVMNNISQTSTGEFIVALSDVSSFYAMHNALQLSIEREDYLSSHDLLTNLPNRDMLRQHLTSVLANQDGIHVTALVSFRLNSIRHANQQFGAPAGDTLLRRFADELGAVLPENSFCTRLRSIVFSFVLERFQTPGDVVLFVEQIREKMPKEIEINGEMLQVQFSAGIALLRNGESEPDDLIRRSEMALDAARKSSDQSTSLFDDAEAQEIRRNIEIEVGIISGLKHNEFHLMYQPKICHQGKLAGVEALLRWDSASLGRVSPAEFIPVAEHSGLIHHISDFILDAVCAQIRLWLDTHGESPVVALNLSVIDLARTDLIELIEERCQHYRIETRYLELEITETGLIANEAISIQHLNALKKRGFSIAIDDFGTGYSSLSKLSHFPAHTVKIDRSFVAQIGYNAKSEMIIKAIISLAEILSCKTVAEGVENEDQESFLKQVGCDFFQGYYFYHPLNRRDMSDLLVSNLPLLQQAS</sequence>
<dbReference type="Gene3D" id="3.30.70.270">
    <property type="match status" value="1"/>
</dbReference>
<dbReference type="InterPro" id="IPR000160">
    <property type="entry name" value="GGDEF_dom"/>
</dbReference>
<comment type="caution">
    <text evidence="5">The sequence shown here is derived from an EMBL/GenBank/DDBJ whole genome shotgun (WGS) entry which is preliminary data.</text>
</comment>
<dbReference type="PROSITE" id="PS50112">
    <property type="entry name" value="PAS"/>
    <property type="match status" value="1"/>
</dbReference>
<dbReference type="Proteomes" id="UP000637632">
    <property type="component" value="Unassembled WGS sequence"/>
</dbReference>
<dbReference type="SUPFAM" id="SSF141868">
    <property type="entry name" value="EAL domain-like"/>
    <property type="match status" value="1"/>
</dbReference>
<evidence type="ECO:0000313" key="6">
    <source>
        <dbReference type="Proteomes" id="UP000637632"/>
    </source>
</evidence>
<dbReference type="PANTHER" id="PTHR33121">
    <property type="entry name" value="CYCLIC DI-GMP PHOSPHODIESTERASE PDEF"/>
    <property type="match status" value="1"/>
</dbReference>
<evidence type="ECO:0000313" key="5">
    <source>
        <dbReference type="EMBL" id="MBC3811748.1"/>
    </source>
</evidence>
<dbReference type="PROSITE" id="PS50883">
    <property type="entry name" value="EAL"/>
    <property type="match status" value="1"/>
</dbReference>
<dbReference type="PANTHER" id="PTHR33121:SF79">
    <property type="entry name" value="CYCLIC DI-GMP PHOSPHODIESTERASE PDED-RELATED"/>
    <property type="match status" value="1"/>
</dbReference>
<dbReference type="SMART" id="SM00052">
    <property type="entry name" value="EAL"/>
    <property type="match status" value="1"/>
</dbReference>
<evidence type="ECO:0000256" key="1">
    <source>
        <dbReference type="SAM" id="Phobius"/>
    </source>
</evidence>
<feature type="domain" description="EAL" evidence="3">
    <location>
        <begin position="501"/>
        <end position="754"/>
    </location>
</feature>